<dbReference type="Pfam" id="PF13663">
    <property type="entry name" value="DUF4148"/>
    <property type="match status" value="1"/>
</dbReference>
<dbReference type="Proteomes" id="UP001386437">
    <property type="component" value="Unassembled WGS sequence"/>
</dbReference>
<name>A0ABU8J3R8_9BURK</name>
<comment type="caution">
    <text evidence="2">The sequence shown here is derived from an EMBL/GenBank/DDBJ whole genome shotgun (WGS) entry which is preliminary data.</text>
</comment>
<gene>
    <name evidence="2" type="ORF">H3V53_36275</name>
</gene>
<reference evidence="2 3" key="1">
    <citation type="journal article" date="2022" name="Arch. Microbiol.">
        <title>Paraburkholderia bengalensis sp. nov. isolated from roots of Oryza sativa, IR64.</title>
        <authorList>
            <person name="Nag P."/>
            <person name="Mondal N."/>
            <person name="Sarkar J."/>
            <person name="Das S."/>
        </authorList>
    </citation>
    <scope>NUCLEOTIDE SEQUENCE [LARGE SCALE GENOMIC DNA]</scope>
    <source>
        <strain evidence="2 3">IR64_4_BI</strain>
    </source>
</reference>
<proteinExistence type="predicted"/>
<dbReference type="EMBL" id="JACFYJ010000108">
    <property type="protein sequence ID" value="MEI6002386.1"/>
    <property type="molecule type" value="Genomic_DNA"/>
</dbReference>
<evidence type="ECO:0000313" key="2">
    <source>
        <dbReference type="EMBL" id="MEI6002386.1"/>
    </source>
</evidence>
<evidence type="ECO:0000313" key="3">
    <source>
        <dbReference type="Proteomes" id="UP001386437"/>
    </source>
</evidence>
<evidence type="ECO:0000256" key="1">
    <source>
        <dbReference type="SAM" id="SignalP"/>
    </source>
</evidence>
<dbReference type="InterPro" id="IPR025421">
    <property type="entry name" value="DUF4148"/>
</dbReference>
<organism evidence="2 3">
    <name type="scientific">Paraburkholderia bengalensis</name>
    <dbReference type="NCBI Taxonomy" id="2747562"/>
    <lineage>
        <taxon>Bacteria</taxon>
        <taxon>Pseudomonadati</taxon>
        <taxon>Pseudomonadota</taxon>
        <taxon>Betaproteobacteria</taxon>
        <taxon>Burkholderiales</taxon>
        <taxon>Burkholderiaceae</taxon>
        <taxon>Paraburkholderia</taxon>
    </lineage>
</organism>
<feature type="signal peptide" evidence="1">
    <location>
        <begin position="1"/>
        <end position="20"/>
    </location>
</feature>
<sequence length="107" mass="11164">MNIRLLTVSIAAAVSLPVAAYAQTDGTSVTRDEVRKELVQLERAGYQPGRNNPHYPDDLLAAEAQICAAAGTYIDAVNAVGGATDGLSTSGSRVNAKVSQIALFAHH</sequence>
<protein>
    <submittedName>
        <fullName evidence="2">DUF4148 domain-containing protein</fullName>
    </submittedName>
</protein>
<accession>A0ABU8J3R8</accession>
<keyword evidence="1" id="KW-0732">Signal</keyword>
<dbReference type="RefSeq" id="WP_336602011.1">
    <property type="nucleotide sequence ID" value="NZ_JACFYJ010000108.1"/>
</dbReference>
<keyword evidence="3" id="KW-1185">Reference proteome</keyword>
<feature type="chain" id="PRO_5045098263" evidence="1">
    <location>
        <begin position="21"/>
        <end position="107"/>
    </location>
</feature>